<dbReference type="PROSITE" id="PS51257">
    <property type="entry name" value="PROKAR_LIPOPROTEIN"/>
    <property type="match status" value="1"/>
</dbReference>
<keyword evidence="3" id="KW-0732">Signal</keyword>
<accession>A0ABT7G5H0</accession>
<dbReference type="Proteomes" id="UP001174748">
    <property type="component" value="Unassembled WGS sequence"/>
</dbReference>
<feature type="domain" description="Glycine zipper 2TM" evidence="4">
    <location>
        <begin position="50"/>
        <end position="90"/>
    </location>
</feature>
<dbReference type="RefSeq" id="WP_285097888.1">
    <property type="nucleotide sequence ID" value="NZ_JARTOI010000001.1"/>
</dbReference>
<dbReference type="InterPro" id="IPR008816">
    <property type="entry name" value="Gly_zipper_2TM_dom"/>
</dbReference>
<dbReference type="InterPro" id="IPR051407">
    <property type="entry name" value="Bact_OM_lipoprot/Surf_antigen"/>
</dbReference>
<gene>
    <name evidence="5" type="ORF">P9921_00680</name>
</gene>
<organism evidence="5 6">
    <name type="scientific">Serratia nevei</name>
    <dbReference type="NCBI Taxonomy" id="2703794"/>
    <lineage>
        <taxon>Bacteria</taxon>
        <taxon>Pseudomonadati</taxon>
        <taxon>Pseudomonadota</taxon>
        <taxon>Gammaproteobacteria</taxon>
        <taxon>Enterobacterales</taxon>
        <taxon>Yersiniaceae</taxon>
        <taxon>Serratia</taxon>
    </lineage>
</organism>
<reference evidence="5" key="1">
    <citation type="submission" date="2023-01" db="EMBL/GenBank/DDBJ databases">
        <title>Genomic dissection of endemic carbapenem resistance: metallo-beta-lactamase gene dissemination through clonal, plasmid and integron transfer pathways.</title>
        <authorList>
            <person name="Macesic N."/>
        </authorList>
    </citation>
    <scope>NUCLEOTIDE SEQUENCE</scope>
    <source>
        <strain evidence="5">CPO382</strain>
    </source>
</reference>
<dbReference type="PANTHER" id="PTHR35603">
    <property type="match status" value="1"/>
</dbReference>
<feature type="chain" id="PRO_5046981211" evidence="3">
    <location>
        <begin position="22"/>
        <end position="140"/>
    </location>
</feature>
<dbReference type="Pfam" id="PF05433">
    <property type="entry name" value="Rick_17kDa_Anti"/>
    <property type="match status" value="1"/>
</dbReference>
<evidence type="ECO:0000313" key="5">
    <source>
        <dbReference type="EMBL" id="MDK5169005.1"/>
    </source>
</evidence>
<sequence>MKKILATLMISVSLLSGCASIQQKEQVTVVGYIQAVRNYQGIKKEPSPLNTVAGAGIGGVLGNQVGKGNGRTVATILGVVGGAAVGSQVGQKEVPVQMQELSVLMPDGRVININVEAQGFMQGQKVQITTNGNKAEIKAI</sequence>
<evidence type="ECO:0000313" key="6">
    <source>
        <dbReference type="Proteomes" id="UP001174748"/>
    </source>
</evidence>
<comment type="caution">
    <text evidence="5">The sequence shown here is derived from an EMBL/GenBank/DDBJ whole genome shotgun (WGS) entry which is preliminary data.</text>
</comment>
<protein>
    <submittedName>
        <fullName evidence="5">Glycine zipper 2TM domain-containing protein</fullName>
    </submittedName>
</protein>
<name>A0ABT7G5H0_9GAMM</name>
<evidence type="ECO:0000256" key="2">
    <source>
        <dbReference type="ARBA" id="ARBA00023136"/>
    </source>
</evidence>
<keyword evidence="2" id="KW-0472">Membrane</keyword>
<dbReference type="EMBL" id="JARTOI010000001">
    <property type="protein sequence ID" value="MDK5169005.1"/>
    <property type="molecule type" value="Genomic_DNA"/>
</dbReference>
<comment type="subcellular location">
    <subcellularLocation>
        <location evidence="1">Membrane</location>
    </subcellularLocation>
</comment>
<evidence type="ECO:0000256" key="3">
    <source>
        <dbReference type="SAM" id="SignalP"/>
    </source>
</evidence>
<feature type="signal peptide" evidence="3">
    <location>
        <begin position="1"/>
        <end position="21"/>
    </location>
</feature>
<dbReference type="PANTHER" id="PTHR35603:SF2">
    <property type="entry name" value="OUTER MEMBRANE LIPOPROTEIN"/>
    <property type="match status" value="1"/>
</dbReference>
<proteinExistence type="predicted"/>
<evidence type="ECO:0000256" key="1">
    <source>
        <dbReference type="ARBA" id="ARBA00004370"/>
    </source>
</evidence>
<keyword evidence="6" id="KW-1185">Reference proteome</keyword>
<evidence type="ECO:0000259" key="4">
    <source>
        <dbReference type="Pfam" id="PF05433"/>
    </source>
</evidence>